<dbReference type="AlphaFoldDB" id="A0A9Q1IUP8"/>
<reference evidence="2" key="1">
    <citation type="journal article" date="2023" name="Science">
        <title>Genome structures resolve the early diversification of teleost fishes.</title>
        <authorList>
            <person name="Parey E."/>
            <person name="Louis A."/>
            <person name="Montfort J."/>
            <person name="Bouchez O."/>
            <person name="Roques C."/>
            <person name="Iampietro C."/>
            <person name="Lluch J."/>
            <person name="Castinel A."/>
            <person name="Donnadieu C."/>
            <person name="Desvignes T."/>
            <person name="Floi Bucao C."/>
            <person name="Jouanno E."/>
            <person name="Wen M."/>
            <person name="Mejri S."/>
            <person name="Dirks R."/>
            <person name="Jansen H."/>
            <person name="Henkel C."/>
            <person name="Chen W.J."/>
            <person name="Zahm M."/>
            <person name="Cabau C."/>
            <person name="Klopp C."/>
            <person name="Thompson A.W."/>
            <person name="Robinson-Rechavi M."/>
            <person name="Braasch I."/>
            <person name="Lecointre G."/>
            <person name="Bobe J."/>
            <person name="Postlethwait J.H."/>
            <person name="Berthelot C."/>
            <person name="Roest Crollius H."/>
            <person name="Guiguen Y."/>
        </authorList>
    </citation>
    <scope>NUCLEOTIDE SEQUENCE</scope>
    <source>
        <strain evidence="2">WJC10195</strain>
    </source>
</reference>
<sequence length="127" mass="14110">MKLGTARSPARAPVCQVWAAHLHQNHSRDPRRTRQHLLNGEEDCEEQGQRRRPPTLDRTQDSFSVTCLSTASSVTQAPFGRETLRHFNAPVCAGPLALQTGLLLGLFVFVGLRRLLTAGPRHIHRSA</sequence>
<evidence type="ECO:0000256" key="1">
    <source>
        <dbReference type="SAM" id="MobiDB-lite"/>
    </source>
</evidence>
<feature type="region of interest" description="Disordered" evidence="1">
    <location>
        <begin position="23"/>
        <end position="61"/>
    </location>
</feature>
<accession>A0A9Q1IUP8</accession>
<dbReference type="Proteomes" id="UP001152622">
    <property type="component" value="Chromosome 6"/>
</dbReference>
<name>A0A9Q1IUP8_SYNKA</name>
<comment type="caution">
    <text evidence="2">The sequence shown here is derived from an EMBL/GenBank/DDBJ whole genome shotgun (WGS) entry which is preliminary data.</text>
</comment>
<organism evidence="2 3">
    <name type="scientific">Synaphobranchus kaupii</name>
    <name type="common">Kaup's arrowtooth eel</name>
    <dbReference type="NCBI Taxonomy" id="118154"/>
    <lineage>
        <taxon>Eukaryota</taxon>
        <taxon>Metazoa</taxon>
        <taxon>Chordata</taxon>
        <taxon>Craniata</taxon>
        <taxon>Vertebrata</taxon>
        <taxon>Euteleostomi</taxon>
        <taxon>Actinopterygii</taxon>
        <taxon>Neopterygii</taxon>
        <taxon>Teleostei</taxon>
        <taxon>Anguilliformes</taxon>
        <taxon>Synaphobranchidae</taxon>
        <taxon>Synaphobranchus</taxon>
    </lineage>
</organism>
<protein>
    <submittedName>
        <fullName evidence="2">Uncharacterized protein</fullName>
    </submittedName>
</protein>
<gene>
    <name evidence="2" type="ORF">SKAU_G00185860</name>
</gene>
<keyword evidence="3" id="KW-1185">Reference proteome</keyword>
<dbReference type="EMBL" id="JAINUF010000006">
    <property type="protein sequence ID" value="KAJ8355792.1"/>
    <property type="molecule type" value="Genomic_DNA"/>
</dbReference>
<evidence type="ECO:0000313" key="2">
    <source>
        <dbReference type="EMBL" id="KAJ8355792.1"/>
    </source>
</evidence>
<proteinExistence type="predicted"/>
<evidence type="ECO:0000313" key="3">
    <source>
        <dbReference type="Proteomes" id="UP001152622"/>
    </source>
</evidence>